<name>K8W7Z5_9GAMM</name>
<accession>K8W7Z5</accession>
<dbReference type="PATRIC" id="fig|1141660.3.peg.3068"/>
<evidence type="ECO:0000313" key="2">
    <source>
        <dbReference type="Proteomes" id="UP000010290"/>
    </source>
</evidence>
<protein>
    <submittedName>
        <fullName evidence="1">Uncharacterized protein</fullName>
    </submittedName>
</protein>
<dbReference type="HOGENOM" id="CLU_2344409_0_0_6"/>
<dbReference type="RefSeq" id="WP_008916802.1">
    <property type="nucleotide sequence ID" value="NZ_CM001773.1"/>
</dbReference>
<dbReference type="AlphaFoldDB" id="K8W7Z5"/>
<reference evidence="1 2" key="1">
    <citation type="journal article" date="2012" name="BMC Genomics">
        <title>Comparative genomics of bacteria in the genus Providencia isolated from wild Drosophila melanogaster.</title>
        <authorList>
            <person name="Galac M.R."/>
            <person name="Lazzaro B.P."/>
        </authorList>
    </citation>
    <scope>NUCLEOTIDE SEQUENCE [LARGE SCALE GENOMIC DNA]</scope>
    <source>
        <strain evidence="1 2">DSM 19967</strain>
    </source>
</reference>
<evidence type="ECO:0000313" key="1">
    <source>
        <dbReference type="EMBL" id="EKT53597.1"/>
    </source>
</evidence>
<dbReference type="OrthoDB" id="9814800at2"/>
<dbReference type="EMBL" id="AKKN01000013">
    <property type="protein sequence ID" value="EKT53597.1"/>
    <property type="molecule type" value="Genomic_DNA"/>
</dbReference>
<keyword evidence="2" id="KW-1185">Reference proteome</keyword>
<organism evidence="1 2">
    <name type="scientific">Providencia sneebia DSM 19967</name>
    <dbReference type="NCBI Taxonomy" id="1141660"/>
    <lineage>
        <taxon>Bacteria</taxon>
        <taxon>Pseudomonadati</taxon>
        <taxon>Pseudomonadota</taxon>
        <taxon>Gammaproteobacteria</taxon>
        <taxon>Enterobacterales</taxon>
        <taxon>Morganellaceae</taxon>
        <taxon>Providencia</taxon>
    </lineage>
</organism>
<proteinExistence type="predicted"/>
<gene>
    <name evidence="1" type="ORF">OO7_15344</name>
</gene>
<sequence length="97" mass="11023">MSFDIANDILLGIKDLCEKLGTSKSTLNRIRRNDIPGQTPFPEPTVWLGHGNSPRWSAKSINVWVYNQGQSYRNRKFNQENQAKMANIENTNEATDA</sequence>
<dbReference type="Proteomes" id="UP000010290">
    <property type="component" value="Chromosome"/>
</dbReference>
<comment type="caution">
    <text evidence="1">The sequence shown here is derived from an EMBL/GenBank/DDBJ whole genome shotgun (WGS) entry which is preliminary data.</text>
</comment>